<dbReference type="PANTHER" id="PTHR10151:SF120">
    <property type="entry name" value="BIS(5'-ADENOSYL)-TRIPHOSPHATASE"/>
    <property type="match status" value="1"/>
</dbReference>
<evidence type="ECO:0000313" key="6">
    <source>
        <dbReference type="EMBL" id="SHE56810.1"/>
    </source>
</evidence>
<feature type="active site" description="Phosphothreonine intermediate" evidence="4">
    <location>
        <position position="74"/>
    </location>
</feature>
<proteinExistence type="predicted"/>
<dbReference type="InterPro" id="IPR002591">
    <property type="entry name" value="Phosphodiest/P_Trfase"/>
</dbReference>
<evidence type="ECO:0000256" key="5">
    <source>
        <dbReference type="PIRSR" id="PIRSR031924-51"/>
    </source>
</evidence>
<dbReference type="STRING" id="1121884.SAMN02745131_00678"/>
<evidence type="ECO:0000256" key="1">
    <source>
        <dbReference type="ARBA" id="ARBA00022553"/>
    </source>
</evidence>
<dbReference type="EMBL" id="FQUU01000002">
    <property type="protein sequence ID" value="SHE56810.1"/>
    <property type="molecule type" value="Genomic_DNA"/>
</dbReference>
<dbReference type="PANTHER" id="PTHR10151">
    <property type="entry name" value="ECTONUCLEOTIDE PYROPHOSPHATASE/PHOSPHODIESTERASE"/>
    <property type="match status" value="1"/>
</dbReference>
<dbReference type="AlphaFoldDB" id="A0A1M4UJR7"/>
<protein>
    <submittedName>
        <fullName evidence="6">Predicted pyrophosphatase or phosphodiesterase, AlkP superfamily</fullName>
    </submittedName>
</protein>
<keyword evidence="7" id="KW-1185">Reference proteome</keyword>
<dbReference type="InterPro" id="IPR017850">
    <property type="entry name" value="Alkaline_phosphatase_core_sf"/>
</dbReference>
<dbReference type="PIRSF" id="PIRSF031924">
    <property type="entry name" value="Pi-irrepressible_AP"/>
    <property type="match status" value="1"/>
</dbReference>
<sequence>MRKIAVLLLAVLSIAGQGQSLNRPKLVVGLVVDQMRWDYLYRYYDRYGDGGFKRLLSEGFSCENTFIPYLPAHTAAGHSCIYTGSVPALNGIMGNYWYDKSQKKIVYCTDDTTVSTVGSSSTAGEMSPANLWANTITDQLRLATNFKTKTISIALKDRASILPGGHLSNASYWFDNASGGWISSSYYMKDLPTWVKAFNAKKTPDVYLKQNWNTLYPIASYDQSTTDSNRYENKLGTEDITFPHKTATIVANRYESFRTTPFGNTYTLDMAREAIKAEQLGKRGVTDFLALSLSSTDYIGHSFGPNSIEVEDTYLRLDKDLSTFFKYLDATIGKGQYLLFLTSDHGVAHNPTFLYDNKINVAGLEEAALRVSLNDSLQNHFKVKNIIARYINYQYYLNDTVLAKNSIDKKEVKRYIIDFLERNPSVDFAIDMSNINLSSIPGNLKTVLNNSYNPSLSGDIIIIFKPAGVDSWRVGASHGLWNPYDTHIPLVWFGWKIKHGNSNREVYMTDIAPTLAAMLHIQMPDASIGKVITEVVQ</sequence>
<dbReference type="RefSeq" id="WP_072833824.1">
    <property type="nucleotide sequence ID" value="NZ_FQUU01000002.1"/>
</dbReference>
<evidence type="ECO:0000313" key="7">
    <source>
        <dbReference type="Proteomes" id="UP000184048"/>
    </source>
</evidence>
<name>A0A1M4UJR7_9BACT</name>
<dbReference type="InterPro" id="IPR026263">
    <property type="entry name" value="Alkaline_phosphatase_prok"/>
</dbReference>
<dbReference type="GO" id="GO:0046872">
    <property type="term" value="F:metal ion binding"/>
    <property type="evidence" value="ECO:0007669"/>
    <property type="project" value="UniProtKB-KW"/>
</dbReference>
<keyword evidence="1 4" id="KW-0597">Phosphoprotein</keyword>
<dbReference type="Pfam" id="PF01663">
    <property type="entry name" value="Phosphodiest"/>
    <property type="match status" value="1"/>
</dbReference>
<feature type="binding site" evidence="5">
    <location>
        <position position="95"/>
    </location>
    <ligand>
        <name>substrate</name>
    </ligand>
</feature>
<dbReference type="Proteomes" id="UP000184048">
    <property type="component" value="Unassembled WGS sequence"/>
</dbReference>
<evidence type="ECO:0000256" key="4">
    <source>
        <dbReference type="PIRSR" id="PIRSR031924-50"/>
    </source>
</evidence>
<dbReference type="Gene3D" id="3.40.720.10">
    <property type="entry name" value="Alkaline Phosphatase, subunit A"/>
    <property type="match status" value="1"/>
</dbReference>
<evidence type="ECO:0000256" key="3">
    <source>
        <dbReference type="ARBA" id="ARBA00022729"/>
    </source>
</evidence>
<dbReference type="CDD" id="cd16016">
    <property type="entry name" value="AP-SPAP"/>
    <property type="match status" value="1"/>
</dbReference>
<accession>A0A1M4UJR7</accession>
<feature type="binding site" evidence="5">
    <location>
        <begin position="156"/>
        <end position="158"/>
    </location>
    <ligand>
        <name>substrate</name>
    </ligand>
</feature>
<dbReference type="NCBIfam" id="NF042991">
    <property type="entry name" value="alk_phos_PafA"/>
    <property type="match status" value="1"/>
</dbReference>
<keyword evidence="3" id="KW-0732">Signal</keyword>
<evidence type="ECO:0000256" key="2">
    <source>
        <dbReference type="ARBA" id="ARBA00022723"/>
    </source>
</evidence>
<dbReference type="OrthoDB" id="9766127at2"/>
<gene>
    <name evidence="6" type="ORF">SAMN02745131_00678</name>
</gene>
<dbReference type="SUPFAM" id="SSF53649">
    <property type="entry name" value="Alkaline phosphatase-like"/>
    <property type="match status" value="1"/>
</dbReference>
<dbReference type="Gene3D" id="3.30.1360.150">
    <property type="match status" value="1"/>
</dbReference>
<dbReference type="GO" id="GO:0004035">
    <property type="term" value="F:alkaline phosphatase activity"/>
    <property type="evidence" value="ECO:0007669"/>
    <property type="project" value="InterPro"/>
</dbReference>
<organism evidence="6 7">
    <name type="scientific">Flavisolibacter ginsengisoli DSM 18119</name>
    <dbReference type="NCBI Taxonomy" id="1121884"/>
    <lineage>
        <taxon>Bacteria</taxon>
        <taxon>Pseudomonadati</taxon>
        <taxon>Bacteroidota</taxon>
        <taxon>Chitinophagia</taxon>
        <taxon>Chitinophagales</taxon>
        <taxon>Chitinophagaceae</taxon>
        <taxon>Flavisolibacter</taxon>
    </lineage>
</organism>
<keyword evidence="2" id="KW-0479">Metal-binding</keyword>
<reference evidence="6 7" key="1">
    <citation type="submission" date="2016-11" db="EMBL/GenBank/DDBJ databases">
        <authorList>
            <person name="Jaros S."/>
            <person name="Januszkiewicz K."/>
            <person name="Wedrychowicz H."/>
        </authorList>
    </citation>
    <scope>NUCLEOTIDE SEQUENCE [LARGE SCALE GENOMIC DNA]</scope>
    <source>
        <strain evidence="6 7">DSM 18119</strain>
    </source>
</reference>